<sequence>MKKEIFKREEVKLGVALIILGWIFELFVKDGMNISILIMFSYLGHKYIGGSKSEELYKNYEFIDEEKFKNGLKKFAIFVDIYVVIRIVSIILSKYNGYTMIETSLIFILLIPYENYLSKKYVKCIHNKDENIKRVFIKYKFITIILCIAFMIFTIAFFKDINEGKEKGFVKVFNYEYSLTLKNNKREVLTKSNSIESKAIENNKNEKYFDTYINKAKRWIDFKVLKVYSYFGMGFMFLMILIQNIKYKTEYEVISTIQMVFITGFIIFSMIGINDIHSNIEDDLLTYMSENIH</sequence>
<dbReference type="EMBL" id="JACRWD010000001">
    <property type="protein sequence ID" value="MBC6003626.1"/>
    <property type="molecule type" value="Genomic_DNA"/>
</dbReference>
<feature type="transmembrane region" description="Helical" evidence="1">
    <location>
        <begin position="137"/>
        <end position="158"/>
    </location>
</feature>
<organism evidence="2 3">
    <name type="scientific">Paeniclostridium hominis</name>
    <dbReference type="NCBI Taxonomy" id="2764329"/>
    <lineage>
        <taxon>Bacteria</taxon>
        <taxon>Bacillati</taxon>
        <taxon>Bacillota</taxon>
        <taxon>Clostridia</taxon>
        <taxon>Peptostreptococcales</taxon>
        <taxon>Peptostreptococcaceae</taxon>
        <taxon>Paeniclostridium</taxon>
    </lineage>
</organism>
<keyword evidence="1" id="KW-0472">Membrane</keyword>
<evidence type="ECO:0000313" key="3">
    <source>
        <dbReference type="Proteomes" id="UP000611796"/>
    </source>
</evidence>
<evidence type="ECO:0000313" key="2">
    <source>
        <dbReference type="EMBL" id="MBC6003626.1"/>
    </source>
</evidence>
<dbReference type="Proteomes" id="UP000611796">
    <property type="component" value="Unassembled WGS sequence"/>
</dbReference>
<gene>
    <name evidence="2" type="ORF">H8891_07415</name>
</gene>
<feature type="transmembrane region" description="Helical" evidence="1">
    <location>
        <begin position="71"/>
        <end position="92"/>
    </location>
</feature>
<keyword evidence="1" id="KW-0812">Transmembrane</keyword>
<keyword evidence="3" id="KW-1185">Reference proteome</keyword>
<dbReference type="RefSeq" id="WP_187005848.1">
    <property type="nucleotide sequence ID" value="NZ_JACRWD010000001.1"/>
</dbReference>
<feature type="transmembrane region" description="Helical" evidence="1">
    <location>
        <begin position="257"/>
        <end position="277"/>
    </location>
</feature>
<feature type="transmembrane region" description="Helical" evidence="1">
    <location>
        <begin position="98"/>
        <end position="116"/>
    </location>
</feature>
<protein>
    <submittedName>
        <fullName evidence="2">Uncharacterized protein</fullName>
    </submittedName>
</protein>
<evidence type="ECO:0000256" key="1">
    <source>
        <dbReference type="SAM" id="Phobius"/>
    </source>
</evidence>
<comment type="caution">
    <text evidence="2">The sequence shown here is derived from an EMBL/GenBank/DDBJ whole genome shotgun (WGS) entry which is preliminary data.</text>
</comment>
<keyword evidence="1" id="KW-1133">Transmembrane helix</keyword>
<proteinExistence type="predicted"/>
<feature type="transmembrane region" description="Helical" evidence="1">
    <location>
        <begin position="12"/>
        <end position="28"/>
    </location>
</feature>
<reference evidence="2 3" key="1">
    <citation type="submission" date="2020-08" db="EMBL/GenBank/DDBJ databases">
        <authorList>
            <person name="Liu C."/>
            <person name="Sun Q."/>
        </authorList>
    </citation>
    <scope>NUCLEOTIDE SEQUENCE [LARGE SCALE GENOMIC DNA]</scope>
    <source>
        <strain evidence="2 3">NSJ-45</strain>
    </source>
</reference>
<feature type="transmembrane region" description="Helical" evidence="1">
    <location>
        <begin position="227"/>
        <end position="245"/>
    </location>
</feature>
<name>A0ABR7K3E7_9FIRM</name>
<accession>A0ABR7K3E7</accession>